<accession>A0A238HEP1</accession>
<proteinExistence type="predicted"/>
<organism evidence="1">
    <name type="scientific">Kingella negevensis</name>
    <dbReference type="NCBI Taxonomy" id="1522312"/>
    <lineage>
        <taxon>Bacteria</taxon>
        <taxon>Pseudomonadati</taxon>
        <taxon>Pseudomonadota</taxon>
        <taxon>Betaproteobacteria</taxon>
        <taxon>Neisseriales</taxon>
        <taxon>Neisseriaceae</taxon>
        <taxon>Kingella</taxon>
    </lineage>
</organism>
<sequence>MYAFSFCNPTRIEFGEDKEQHIGEYMQAFGVKKALLVYGSNRIKQSGLFDTVSGSLKA</sequence>
<dbReference type="EMBL" id="FXUV02000018">
    <property type="protein sequence ID" value="SNB64997.1"/>
    <property type="molecule type" value="Genomic_DNA"/>
</dbReference>
<evidence type="ECO:0000313" key="3">
    <source>
        <dbReference type="Proteomes" id="UP000215450"/>
    </source>
</evidence>
<keyword evidence="1" id="KW-0560">Oxidoreductase</keyword>
<name>A0A238HEP1_9NEIS</name>
<protein>
    <submittedName>
        <fullName evidence="1">NADH-dependent butanol dehydrogenase B</fullName>
        <ecNumber evidence="1">1.1.1.-</ecNumber>
    </submittedName>
</protein>
<keyword evidence="3" id="KW-1185">Reference proteome</keyword>
<dbReference type="AlphaFoldDB" id="A0A238HEP1"/>
<evidence type="ECO:0000313" key="1">
    <source>
        <dbReference type="EMBL" id="SMQ12193.1"/>
    </source>
</evidence>
<reference evidence="3" key="3">
    <citation type="submission" date="2017-06" db="EMBL/GenBank/DDBJ databases">
        <authorList>
            <person name="Laurent S."/>
        </authorList>
    </citation>
    <scope>NUCLEOTIDE SEQUENCE [LARGE SCALE GENOMIC DNA]</scope>
</reference>
<dbReference type="SUPFAM" id="SSF56796">
    <property type="entry name" value="Dehydroquinate synthase-like"/>
    <property type="match status" value="1"/>
</dbReference>
<gene>
    <name evidence="1" type="primary">bdhB</name>
    <name evidence="2" type="ORF">KEBURONENSIS_01127</name>
    <name evidence="1" type="ORF">KEBURONENSIS_01203</name>
</gene>
<dbReference type="GO" id="GO:0046872">
    <property type="term" value="F:metal ion binding"/>
    <property type="evidence" value="ECO:0007669"/>
    <property type="project" value="InterPro"/>
</dbReference>
<dbReference type="Proteomes" id="UP000215450">
    <property type="component" value="Unassembled WGS sequence"/>
</dbReference>
<reference evidence="2" key="2">
    <citation type="submission" date="2017-06" db="EMBL/GenBank/DDBJ databases">
        <authorList>
            <person name="Kim H.J."/>
            <person name="Triplett B.A."/>
        </authorList>
    </citation>
    <scope>NUCLEOTIDE SEQUENCE [LARGE SCALE GENOMIC DNA]</scope>
    <source>
        <strain evidence="2">Kingella_eburonensis</strain>
    </source>
</reference>
<dbReference type="EMBL" id="FXUV01000016">
    <property type="protein sequence ID" value="SMQ12193.1"/>
    <property type="molecule type" value="Genomic_DNA"/>
</dbReference>
<dbReference type="GO" id="GO:0016491">
    <property type="term" value="F:oxidoreductase activity"/>
    <property type="evidence" value="ECO:0007669"/>
    <property type="project" value="UniProtKB-KW"/>
</dbReference>
<dbReference type="Gene3D" id="3.40.50.1970">
    <property type="match status" value="1"/>
</dbReference>
<dbReference type="EC" id="1.1.1.-" evidence="1"/>
<evidence type="ECO:0000313" key="2">
    <source>
        <dbReference type="EMBL" id="SNB64997.1"/>
    </source>
</evidence>
<reference evidence="1" key="1">
    <citation type="submission" date="2017-05" db="EMBL/GenBank/DDBJ databases">
        <authorList>
            <person name="Song R."/>
            <person name="Chenine A.L."/>
            <person name="Ruprecht R.M."/>
        </authorList>
    </citation>
    <scope>NUCLEOTIDE SEQUENCE</scope>
    <source>
        <strain evidence="1">Kingella_eburonensis</strain>
    </source>
</reference>